<sequence length="137" mass="14604">MAKWLGTPLAGGLTATTRARDSDRQDTCTILDNALSDGEVSAEEHRERVSAATKAVTLGDLQALVRDLQSNTGRELPALDSRPGGRGWPGGAHRPPPSSSRSCWAWGSDGASTATPARRWTSPRTRERSPTASPPWS</sequence>
<comment type="caution">
    <text evidence="3">The sequence shown here is derived from an EMBL/GenBank/DDBJ whole genome shotgun (WGS) entry which is preliminary data.</text>
</comment>
<evidence type="ECO:0000313" key="4">
    <source>
        <dbReference type="Proteomes" id="UP000020825"/>
    </source>
</evidence>
<gene>
    <name evidence="3" type="ORF">I550_5760</name>
</gene>
<dbReference type="Pfam" id="PF08044">
    <property type="entry name" value="DUF1707"/>
    <property type="match status" value="1"/>
</dbReference>
<evidence type="ECO:0000259" key="2">
    <source>
        <dbReference type="Pfam" id="PF08044"/>
    </source>
</evidence>
<feature type="domain" description="DUF1707" evidence="2">
    <location>
        <begin position="17"/>
        <end position="69"/>
    </location>
</feature>
<name>X8CDC9_MYCIT</name>
<proteinExistence type="predicted"/>
<dbReference type="Proteomes" id="UP000020825">
    <property type="component" value="Unassembled WGS sequence"/>
</dbReference>
<dbReference type="PANTHER" id="PTHR40763">
    <property type="entry name" value="MEMBRANE PROTEIN-RELATED"/>
    <property type="match status" value="1"/>
</dbReference>
<dbReference type="EMBL" id="JAOG01000003">
    <property type="protein sequence ID" value="EUA54119.1"/>
    <property type="molecule type" value="Genomic_DNA"/>
</dbReference>
<dbReference type="AlphaFoldDB" id="X8CDC9"/>
<dbReference type="PANTHER" id="PTHR40763:SF4">
    <property type="entry name" value="DUF1707 DOMAIN-CONTAINING PROTEIN"/>
    <property type="match status" value="1"/>
</dbReference>
<evidence type="ECO:0000313" key="3">
    <source>
        <dbReference type="EMBL" id="EUA54119.1"/>
    </source>
</evidence>
<organism evidence="3 4">
    <name type="scientific">Mycobacterium intracellulare 1956</name>
    <dbReference type="NCBI Taxonomy" id="1299331"/>
    <lineage>
        <taxon>Bacteria</taxon>
        <taxon>Bacillati</taxon>
        <taxon>Actinomycetota</taxon>
        <taxon>Actinomycetes</taxon>
        <taxon>Mycobacteriales</taxon>
        <taxon>Mycobacteriaceae</taxon>
        <taxon>Mycobacterium</taxon>
        <taxon>Mycobacterium avium complex (MAC)</taxon>
    </lineage>
</organism>
<feature type="compositionally biased region" description="Low complexity" evidence="1">
    <location>
        <begin position="1"/>
        <end position="17"/>
    </location>
</feature>
<dbReference type="InterPro" id="IPR012551">
    <property type="entry name" value="DUF1707_SHOCT-like"/>
</dbReference>
<dbReference type="PATRIC" id="fig|1299331.3.peg.5630"/>
<protein>
    <recommendedName>
        <fullName evidence="2">DUF1707 domain-containing protein</fullName>
    </recommendedName>
</protein>
<reference evidence="3 4" key="1">
    <citation type="submission" date="2013-12" db="EMBL/GenBank/DDBJ databases">
        <authorList>
            <person name="Zelazny A."/>
            <person name="Olivier K."/>
            <person name="Holland S."/>
            <person name="Lenaerts A."/>
            <person name="Ordway D."/>
            <person name="DeGroote M.A."/>
            <person name="Parker T."/>
            <person name="Sizemore C."/>
            <person name="Tallon L.J."/>
            <person name="Sadzewicz L.K."/>
            <person name="Sengamalay N."/>
            <person name="Fraser C.M."/>
            <person name="Hine E."/>
            <person name="Shefchek K.A."/>
            <person name="Das S.P."/>
            <person name="Tettelin H."/>
        </authorList>
    </citation>
    <scope>NUCLEOTIDE SEQUENCE [LARGE SCALE GENOMIC DNA]</scope>
    <source>
        <strain evidence="3 4">1956</strain>
    </source>
</reference>
<evidence type="ECO:0000256" key="1">
    <source>
        <dbReference type="SAM" id="MobiDB-lite"/>
    </source>
</evidence>
<accession>X8CDC9</accession>
<feature type="region of interest" description="Disordered" evidence="1">
    <location>
        <begin position="69"/>
        <end position="137"/>
    </location>
</feature>
<feature type="region of interest" description="Disordered" evidence="1">
    <location>
        <begin position="1"/>
        <end position="23"/>
    </location>
</feature>